<dbReference type="Gene3D" id="2.40.160.20">
    <property type="match status" value="1"/>
</dbReference>
<dbReference type="SUPFAM" id="SSF56925">
    <property type="entry name" value="OMPA-like"/>
    <property type="match status" value="1"/>
</dbReference>
<dbReference type="Pfam" id="PF13505">
    <property type="entry name" value="OMP_b-brl"/>
    <property type="match status" value="1"/>
</dbReference>
<protein>
    <recommendedName>
        <fullName evidence="3">Outer membrane protein beta-barrel domain-containing protein</fullName>
    </recommendedName>
</protein>
<evidence type="ECO:0000259" key="3">
    <source>
        <dbReference type="Pfam" id="PF13505"/>
    </source>
</evidence>
<accession>A0ABX2YC18</accession>
<comment type="caution">
    <text evidence="4">The sequence shown here is derived from an EMBL/GenBank/DDBJ whole genome shotgun (WGS) entry which is preliminary data.</text>
</comment>
<reference evidence="4 5" key="1">
    <citation type="submission" date="2015-05" db="EMBL/GenBank/DDBJ databases">
        <authorList>
            <person name="Rovetto F."/>
            <person name="Cocolin L."/>
            <person name="Illeghems K."/>
            <person name="Van Nieuwerburgh F."/>
            <person name="Houf K."/>
        </authorList>
    </citation>
    <scope>NUCLEOTIDE SEQUENCE [LARGE SCALE GENOMIC DNA]</scope>
    <source>
        <strain evidence="4 5">117434</strain>
    </source>
</reference>
<gene>
    <name evidence="4" type="ORF">AAX28_01312</name>
</gene>
<keyword evidence="1 2" id="KW-0732">Signal</keyword>
<evidence type="ECO:0000313" key="4">
    <source>
        <dbReference type="EMBL" id="OCL91567.1"/>
    </source>
</evidence>
<feature type="chain" id="PRO_5045854539" description="Outer membrane protein beta-barrel domain-containing protein" evidence="2">
    <location>
        <begin position="22"/>
        <end position="208"/>
    </location>
</feature>
<feature type="signal peptide" evidence="2">
    <location>
        <begin position="1"/>
        <end position="21"/>
    </location>
</feature>
<name>A0ABX2YC18_9BACT</name>
<dbReference type="InterPro" id="IPR027385">
    <property type="entry name" value="Beta-barrel_OMP"/>
</dbReference>
<dbReference type="Proteomes" id="UP000093159">
    <property type="component" value="Unassembled WGS sequence"/>
</dbReference>
<proteinExistence type="predicted"/>
<evidence type="ECO:0000256" key="1">
    <source>
        <dbReference type="ARBA" id="ARBA00022729"/>
    </source>
</evidence>
<dbReference type="RefSeq" id="WP_066179237.1">
    <property type="nucleotide sequence ID" value="NZ_LDIR01000002.1"/>
</dbReference>
<sequence length="208" mass="22884">MKKLITGGAIASALLVSSASADSKWYAGIEFGGASNTIKAENSSGKSSDLDNDYKDLKFIIGKGTGDNWYTQLYLSKITFDTKAYYKRNGSSVFGFEDEMMEIGLEILKKFQVSEKIEPFAKFGLGFGSRDAEGLDKSSISSVSVAIGAGLDFKATESISILGGVDFGYRKYQDIEVKTSNNYWSYNVDTIETSETYQKIYIGANYRF</sequence>
<evidence type="ECO:0000256" key="2">
    <source>
        <dbReference type="SAM" id="SignalP"/>
    </source>
</evidence>
<evidence type="ECO:0000313" key="5">
    <source>
        <dbReference type="Proteomes" id="UP000093159"/>
    </source>
</evidence>
<dbReference type="InterPro" id="IPR011250">
    <property type="entry name" value="OMP/PagP_B-barrel"/>
</dbReference>
<keyword evidence="5" id="KW-1185">Reference proteome</keyword>
<organism evidence="4 5">
    <name type="scientific">Arcobacter porcinus</name>
    <dbReference type="NCBI Taxonomy" id="1935204"/>
    <lineage>
        <taxon>Bacteria</taxon>
        <taxon>Pseudomonadati</taxon>
        <taxon>Campylobacterota</taxon>
        <taxon>Epsilonproteobacteria</taxon>
        <taxon>Campylobacterales</taxon>
        <taxon>Arcobacteraceae</taxon>
        <taxon>Arcobacter</taxon>
    </lineage>
</organism>
<dbReference type="EMBL" id="LDIR01000002">
    <property type="protein sequence ID" value="OCL91567.1"/>
    <property type="molecule type" value="Genomic_DNA"/>
</dbReference>
<feature type="domain" description="Outer membrane protein beta-barrel" evidence="3">
    <location>
        <begin position="12"/>
        <end position="208"/>
    </location>
</feature>